<protein>
    <recommendedName>
        <fullName evidence="4">Transmembrane protein</fullName>
    </recommendedName>
</protein>
<evidence type="ECO:0000313" key="2">
    <source>
        <dbReference type="EMBL" id="KAJ6760685.1"/>
    </source>
</evidence>
<accession>A0A9Q0W4S2</accession>
<gene>
    <name evidence="2" type="ORF">OIU79_025515</name>
</gene>
<dbReference type="Proteomes" id="UP001151532">
    <property type="component" value="Chromosome 15Z"/>
</dbReference>
<dbReference type="AlphaFoldDB" id="A0A9Q0W4S2"/>
<evidence type="ECO:0008006" key="4">
    <source>
        <dbReference type="Google" id="ProtNLM"/>
    </source>
</evidence>
<name>A0A9Q0W4S2_SALPP</name>
<keyword evidence="1" id="KW-1133">Transmembrane helix</keyword>
<reference evidence="2" key="2">
    <citation type="journal article" date="2023" name="Int. J. Mol. Sci.">
        <title>De Novo Assembly and Annotation of 11 Diverse Shrub Willow (Salix) Genomes Reveals Novel Gene Organization in Sex-Linked Regions.</title>
        <authorList>
            <person name="Hyden B."/>
            <person name="Feng K."/>
            <person name="Yates T.B."/>
            <person name="Jawdy S."/>
            <person name="Cereghino C."/>
            <person name="Smart L.B."/>
            <person name="Muchero W."/>
        </authorList>
    </citation>
    <scope>NUCLEOTIDE SEQUENCE</scope>
    <source>
        <tissue evidence="2">Shoot tip</tissue>
    </source>
</reference>
<keyword evidence="1" id="KW-0472">Membrane</keyword>
<feature type="transmembrane region" description="Helical" evidence="1">
    <location>
        <begin position="17"/>
        <end position="36"/>
    </location>
</feature>
<proteinExistence type="predicted"/>
<dbReference type="EMBL" id="JAPFFK010000006">
    <property type="protein sequence ID" value="KAJ6760685.1"/>
    <property type="molecule type" value="Genomic_DNA"/>
</dbReference>
<evidence type="ECO:0000256" key="1">
    <source>
        <dbReference type="SAM" id="Phobius"/>
    </source>
</evidence>
<sequence>MGNLWGGDVSKCRVSGMWVYVLFGVLVTGGIVVGWFRGKDDDVRMDAEEDGSFGRRERLARAARFLGASLSTF</sequence>
<keyword evidence="3" id="KW-1185">Reference proteome</keyword>
<keyword evidence="1" id="KW-0812">Transmembrane</keyword>
<organism evidence="2 3">
    <name type="scientific">Salix purpurea</name>
    <name type="common">Purple osier willow</name>
    <dbReference type="NCBI Taxonomy" id="77065"/>
    <lineage>
        <taxon>Eukaryota</taxon>
        <taxon>Viridiplantae</taxon>
        <taxon>Streptophyta</taxon>
        <taxon>Embryophyta</taxon>
        <taxon>Tracheophyta</taxon>
        <taxon>Spermatophyta</taxon>
        <taxon>Magnoliopsida</taxon>
        <taxon>eudicotyledons</taxon>
        <taxon>Gunneridae</taxon>
        <taxon>Pentapetalae</taxon>
        <taxon>rosids</taxon>
        <taxon>fabids</taxon>
        <taxon>Malpighiales</taxon>
        <taxon>Salicaceae</taxon>
        <taxon>Saliceae</taxon>
        <taxon>Salix</taxon>
    </lineage>
</organism>
<reference evidence="2" key="1">
    <citation type="submission" date="2022-11" db="EMBL/GenBank/DDBJ databases">
        <authorList>
            <person name="Hyden B.L."/>
            <person name="Feng K."/>
            <person name="Yates T."/>
            <person name="Jawdy S."/>
            <person name="Smart L.B."/>
            <person name="Muchero W."/>
        </authorList>
    </citation>
    <scope>NUCLEOTIDE SEQUENCE</scope>
    <source>
        <tissue evidence="2">Shoot tip</tissue>
    </source>
</reference>
<evidence type="ECO:0000313" key="3">
    <source>
        <dbReference type="Proteomes" id="UP001151532"/>
    </source>
</evidence>
<comment type="caution">
    <text evidence="2">The sequence shown here is derived from an EMBL/GenBank/DDBJ whole genome shotgun (WGS) entry which is preliminary data.</text>
</comment>